<evidence type="ECO:0000256" key="4">
    <source>
        <dbReference type="ARBA" id="ARBA00013115"/>
    </source>
</evidence>
<dbReference type="InterPro" id="IPR011811">
    <property type="entry name" value="Peptidase_S51_cyanophycinase"/>
</dbReference>
<accession>A0ABX5YP33</accession>
<name>A0ABX5YP33_9PLAN</name>
<comment type="catalytic activity">
    <reaction evidence="1">
        <text>[L-4-(L-arginin-2-N-yl)aspartate](n) + H2O = [L-4-(L-arginin-2-N-yl)aspartate](n-1) + L-4-(L-arginin-2-N-yl)aspartate</text>
        <dbReference type="Rhea" id="RHEA:12845"/>
        <dbReference type="Rhea" id="RHEA-COMP:13728"/>
        <dbReference type="Rhea" id="RHEA-COMP:13734"/>
        <dbReference type="ChEBI" id="CHEBI:15377"/>
        <dbReference type="ChEBI" id="CHEBI:137986"/>
        <dbReference type="ChEBI" id="CHEBI:137991"/>
        <dbReference type="EC" id="3.4.15.6"/>
    </reaction>
</comment>
<evidence type="ECO:0000256" key="2">
    <source>
        <dbReference type="ARBA" id="ARBA00002039"/>
    </source>
</evidence>
<protein>
    <recommendedName>
        <fullName evidence="5">Cyanophycinase</fullName>
        <ecNumber evidence="4">3.4.15.6</ecNumber>
    </recommendedName>
</protein>
<dbReference type="EC" id="3.4.15.6" evidence="4"/>
<dbReference type="Proteomes" id="UP000322887">
    <property type="component" value="Chromosome"/>
</dbReference>
<dbReference type="GO" id="GO:0004180">
    <property type="term" value="F:carboxypeptidase activity"/>
    <property type="evidence" value="ECO:0007669"/>
    <property type="project" value="UniProtKB-KW"/>
</dbReference>
<evidence type="ECO:0000256" key="9">
    <source>
        <dbReference type="SAM" id="MobiDB-lite"/>
    </source>
</evidence>
<evidence type="ECO:0000256" key="1">
    <source>
        <dbReference type="ARBA" id="ARBA00001092"/>
    </source>
</evidence>
<keyword evidence="10" id="KW-0121">Carboxypeptidase</keyword>
<dbReference type="PANTHER" id="PTHR36175">
    <property type="entry name" value="CYANOPHYCINASE"/>
    <property type="match status" value="1"/>
</dbReference>
<evidence type="ECO:0000256" key="3">
    <source>
        <dbReference type="ARBA" id="ARBA00006534"/>
    </source>
</evidence>
<dbReference type="EMBL" id="CP042910">
    <property type="protein sequence ID" value="QEG17363.1"/>
    <property type="molecule type" value="Genomic_DNA"/>
</dbReference>
<dbReference type="Pfam" id="PF03575">
    <property type="entry name" value="Peptidase_S51"/>
    <property type="match status" value="1"/>
</dbReference>
<evidence type="ECO:0000313" key="11">
    <source>
        <dbReference type="Proteomes" id="UP000322887"/>
    </source>
</evidence>
<evidence type="ECO:0000256" key="5">
    <source>
        <dbReference type="ARBA" id="ARBA00015719"/>
    </source>
</evidence>
<evidence type="ECO:0000256" key="7">
    <source>
        <dbReference type="ARBA" id="ARBA00022801"/>
    </source>
</evidence>
<dbReference type="InterPro" id="IPR005320">
    <property type="entry name" value="Peptidase_S51"/>
</dbReference>
<dbReference type="InterPro" id="IPR029062">
    <property type="entry name" value="Class_I_gatase-like"/>
</dbReference>
<gene>
    <name evidence="10" type="primary">cphB</name>
    <name evidence="10" type="ORF">GmarT_32430</name>
</gene>
<keyword evidence="11" id="KW-1185">Reference proteome</keyword>
<dbReference type="Gene3D" id="3.40.50.880">
    <property type="match status" value="1"/>
</dbReference>
<keyword evidence="6" id="KW-0645">Protease</keyword>
<comment type="similarity">
    <text evidence="3">Belongs to the peptidase S51 family.</text>
</comment>
<reference evidence="10 11" key="1">
    <citation type="submission" date="2019-08" db="EMBL/GenBank/DDBJ databases">
        <title>Deep-cultivation of Planctomycetes and their phenomic and genomic characterization uncovers novel biology.</title>
        <authorList>
            <person name="Wiegand S."/>
            <person name="Jogler M."/>
            <person name="Boedeker C."/>
            <person name="Pinto D."/>
            <person name="Vollmers J."/>
            <person name="Rivas-Marin E."/>
            <person name="Kohn T."/>
            <person name="Peeters S.H."/>
            <person name="Heuer A."/>
            <person name="Rast P."/>
            <person name="Oberbeckmann S."/>
            <person name="Bunk B."/>
            <person name="Jeske O."/>
            <person name="Meyerdierks A."/>
            <person name="Storesund J.E."/>
            <person name="Kallscheuer N."/>
            <person name="Luecker S."/>
            <person name="Lage O.M."/>
            <person name="Pohl T."/>
            <person name="Merkel B.J."/>
            <person name="Hornburger P."/>
            <person name="Mueller R.-W."/>
            <person name="Bruemmer F."/>
            <person name="Labrenz M."/>
            <person name="Spormann A.M."/>
            <person name="Op den Camp H."/>
            <person name="Overmann J."/>
            <person name="Amann R."/>
            <person name="Jetten M.S.M."/>
            <person name="Mascher T."/>
            <person name="Medema M.H."/>
            <person name="Devos D.P."/>
            <person name="Kaster A.-K."/>
            <person name="Ovreas L."/>
            <person name="Rohde M."/>
            <person name="Galperin M.Y."/>
            <person name="Jogler C."/>
        </authorList>
    </citation>
    <scope>NUCLEOTIDE SEQUENCE [LARGE SCALE GENOMIC DNA]</scope>
    <source>
        <strain evidence="10 11">DSM 8797</strain>
    </source>
</reference>
<evidence type="ECO:0000313" key="10">
    <source>
        <dbReference type="EMBL" id="QEG17363.1"/>
    </source>
</evidence>
<dbReference type="PIRSF" id="PIRSF032067">
    <property type="entry name" value="Cyanophycinase"/>
    <property type="match status" value="1"/>
</dbReference>
<comment type="function">
    <text evidence="2">Exopeptidase that catalyzes the hydrolytic cleavage of multi-L-arginyl-poly-L-aspartic acid (cyanophycin; a water-insoluble reserve polymer) into aspartate-arginine dipeptides.</text>
</comment>
<evidence type="ECO:0000256" key="8">
    <source>
        <dbReference type="ARBA" id="ARBA00022825"/>
    </source>
</evidence>
<dbReference type="RefSeq" id="WP_002643557.1">
    <property type="nucleotide sequence ID" value="NZ_CP042910.1"/>
</dbReference>
<evidence type="ECO:0000256" key="6">
    <source>
        <dbReference type="ARBA" id="ARBA00022670"/>
    </source>
</evidence>
<dbReference type="GO" id="GO:0008241">
    <property type="term" value="F:peptidyl-dipeptidase activity"/>
    <property type="evidence" value="ECO:0007669"/>
    <property type="project" value="UniProtKB-EC"/>
</dbReference>
<feature type="region of interest" description="Disordered" evidence="9">
    <location>
        <begin position="288"/>
        <end position="309"/>
    </location>
</feature>
<dbReference type="SUPFAM" id="SSF52317">
    <property type="entry name" value="Class I glutamine amidotransferase-like"/>
    <property type="match status" value="1"/>
</dbReference>
<dbReference type="CDD" id="cd03145">
    <property type="entry name" value="GAT1_cyanophycinase"/>
    <property type="match status" value="1"/>
</dbReference>
<sequence length="309" mass="33815">MTDSNRNDKNIIKVNRLKKRTSHSVLKPRILIPIGGNEKKSADSEIFREMVELAGGSQARIVVVPTASENPNERARDYNVLFSAFNPKSIQTIHIGERTDAGSKALCKIIHETTLFMFGGGDQLRLSSLIGGTPLHHALLERYQMGGCVIAGTSAGAAVLPEVMIFQNNRFRLFRKGGIEMTKGLGLIQDMIFDTHFVQRSRISRLVHAMATNPALLGLGIEENTGLIIENEQRARVIGTGTVIVVDGSSIQINHIGYAENRDPFALTNVTYSVLTAGMVYDLKQRTVIDPGPTAPPKSSLPNRKKNST</sequence>
<keyword evidence="8" id="KW-0720">Serine protease</keyword>
<dbReference type="PANTHER" id="PTHR36175:SF1">
    <property type="entry name" value="CYANOPHYCINASE"/>
    <property type="match status" value="1"/>
</dbReference>
<dbReference type="GeneID" id="98647761"/>
<proteinExistence type="inferred from homology"/>
<organism evidence="10 11">
    <name type="scientific">Gimesia maris</name>
    <dbReference type="NCBI Taxonomy" id="122"/>
    <lineage>
        <taxon>Bacteria</taxon>
        <taxon>Pseudomonadati</taxon>
        <taxon>Planctomycetota</taxon>
        <taxon>Planctomycetia</taxon>
        <taxon>Planctomycetales</taxon>
        <taxon>Planctomycetaceae</taxon>
        <taxon>Gimesia</taxon>
    </lineage>
</organism>
<dbReference type="NCBIfam" id="TIGR02069">
    <property type="entry name" value="cyanophycinase"/>
    <property type="match status" value="1"/>
</dbReference>
<keyword evidence="7 10" id="KW-0378">Hydrolase</keyword>